<feature type="transmembrane region" description="Helical" evidence="1">
    <location>
        <begin position="28"/>
        <end position="45"/>
    </location>
</feature>
<proteinExistence type="predicted"/>
<dbReference type="Proteomes" id="UP000316425">
    <property type="component" value="Unassembled WGS sequence"/>
</dbReference>
<dbReference type="OrthoDB" id="1682150at2"/>
<dbReference type="EMBL" id="VMHE01000001">
    <property type="protein sequence ID" value="TSJ67668.1"/>
    <property type="molecule type" value="Genomic_DNA"/>
</dbReference>
<keyword evidence="1" id="KW-1133">Transmembrane helix</keyword>
<protein>
    <submittedName>
        <fullName evidence="2">Stage III sporulation protein AD</fullName>
    </submittedName>
</protein>
<name>A0A556PTH4_9BACI</name>
<evidence type="ECO:0000313" key="2">
    <source>
        <dbReference type="EMBL" id="TSJ67668.1"/>
    </source>
</evidence>
<sequence>MGSILQLFVIIMVAAMLVIIVREQNESISFLLVLLLGIFVFLFVLNQVEQLFNLFQSIVSKFDVSLLHLDTMIKVIGVAYLTEFISQLLKDAQLNSVAVKVEIVGKLFILLLALPIFISVLETLMSFIPQ</sequence>
<feature type="transmembrane region" description="Helical" evidence="1">
    <location>
        <begin position="107"/>
        <end position="128"/>
    </location>
</feature>
<keyword evidence="1" id="KW-0472">Membrane</keyword>
<evidence type="ECO:0000256" key="1">
    <source>
        <dbReference type="SAM" id="Phobius"/>
    </source>
</evidence>
<gene>
    <name evidence="2" type="primary">spoIIIAD</name>
    <name evidence="2" type="ORF">FPQ13_00950</name>
</gene>
<accession>A0A556PTH4</accession>
<dbReference type="InterPro" id="IPR025664">
    <property type="entry name" value="Spore_III_AC/AD"/>
</dbReference>
<feature type="transmembrane region" description="Helical" evidence="1">
    <location>
        <begin position="6"/>
        <end position="21"/>
    </location>
</feature>
<keyword evidence="1" id="KW-0812">Transmembrane</keyword>
<dbReference type="RefSeq" id="WP_144087427.1">
    <property type="nucleotide sequence ID" value="NZ_VMHE01000001.1"/>
</dbReference>
<evidence type="ECO:0000313" key="3">
    <source>
        <dbReference type="Proteomes" id="UP000316425"/>
    </source>
</evidence>
<dbReference type="InterPro" id="IPR014211">
    <property type="entry name" value="Spore_III_AD"/>
</dbReference>
<dbReference type="NCBIfam" id="TIGR02849">
    <property type="entry name" value="spore_III_AD"/>
    <property type="match status" value="1"/>
</dbReference>
<organism evidence="2 3">
    <name type="scientific">Allobacillus salarius</name>
    <dbReference type="NCBI Taxonomy" id="1955272"/>
    <lineage>
        <taxon>Bacteria</taxon>
        <taxon>Bacillati</taxon>
        <taxon>Bacillota</taxon>
        <taxon>Bacilli</taxon>
        <taxon>Bacillales</taxon>
        <taxon>Bacillaceae</taxon>
        <taxon>Allobacillus</taxon>
    </lineage>
</organism>
<dbReference type="AlphaFoldDB" id="A0A556PTH4"/>
<reference evidence="2 3" key="1">
    <citation type="submission" date="2019-07" db="EMBL/GenBank/DDBJ databases">
        <title>Allobacillus sp. nov. SKP isolated from shrimp paste of Euphausiacea.</title>
        <authorList>
            <person name="Kanchanasin P."/>
            <person name="Tanasupawat S."/>
            <person name="Shi W."/>
            <person name="Wu L."/>
            <person name="Ma J."/>
        </authorList>
    </citation>
    <scope>NUCLEOTIDE SEQUENCE [LARGE SCALE GENOMIC DNA]</scope>
    <source>
        <strain evidence="2 3">SKP4-8</strain>
    </source>
</reference>
<dbReference type="Pfam" id="PF06686">
    <property type="entry name" value="SpoIIIAC"/>
    <property type="match status" value="2"/>
</dbReference>
<keyword evidence="3" id="KW-1185">Reference proteome</keyword>
<comment type="caution">
    <text evidence="2">The sequence shown here is derived from an EMBL/GenBank/DDBJ whole genome shotgun (WGS) entry which is preliminary data.</text>
</comment>